<gene>
    <name evidence="1" type="ORF">PR048_023394</name>
</gene>
<name>A0ABQ9GU40_9NEOP</name>
<accession>A0ABQ9GU40</accession>
<dbReference type="Proteomes" id="UP001159363">
    <property type="component" value="Chromosome 8"/>
</dbReference>
<reference evidence="1 2" key="1">
    <citation type="submission" date="2023-02" db="EMBL/GenBank/DDBJ databases">
        <title>LHISI_Scaffold_Assembly.</title>
        <authorList>
            <person name="Stuart O.P."/>
            <person name="Cleave R."/>
            <person name="Magrath M.J.L."/>
            <person name="Mikheyev A.S."/>
        </authorList>
    </citation>
    <scope>NUCLEOTIDE SEQUENCE [LARGE SCALE GENOMIC DNA]</scope>
    <source>
        <strain evidence="1">Daus_M_001</strain>
        <tissue evidence="1">Leg muscle</tissue>
    </source>
</reference>
<protein>
    <submittedName>
        <fullName evidence="1">Uncharacterized protein</fullName>
    </submittedName>
</protein>
<sequence>MVASEKSEKPTEVKAVILLNLVGEDAVEVYNIFQVPDKLRPEKMCPMRGFYCTPESKKENEPFQLFVNDLRKLVRSVNLVNWLIQVHNFCVYKVSGKKKGLMIQPYQCQ</sequence>
<comment type="caution">
    <text evidence="1">The sequence shown here is derived from an EMBL/GenBank/DDBJ whole genome shotgun (WGS) entry which is preliminary data.</text>
</comment>
<evidence type="ECO:0000313" key="1">
    <source>
        <dbReference type="EMBL" id="KAJ8875499.1"/>
    </source>
</evidence>
<keyword evidence="2" id="KW-1185">Reference proteome</keyword>
<proteinExistence type="predicted"/>
<dbReference type="EMBL" id="JARBHB010000009">
    <property type="protein sequence ID" value="KAJ8875499.1"/>
    <property type="molecule type" value="Genomic_DNA"/>
</dbReference>
<organism evidence="1 2">
    <name type="scientific">Dryococelus australis</name>
    <dbReference type="NCBI Taxonomy" id="614101"/>
    <lineage>
        <taxon>Eukaryota</taxon>
        <taxon>Metazoa</taxon>
        <taxon>Ecdysozoa</taxon>
        <taxon>Arthropoda</taxon>
        <taxon>Hexapoda</taxon>
        <taxon>Insecta</taxon>
        <taxon>Pterygota</taxon>
        <taxon>Neoptera</taxon>
        <taxon>Polyneoptera</taxon>
        <taxon>Phasmatodea</taxon>
        <taxon>Verophasmatodea</taxon>
        <taxon>Anareolatae</taxon>
        <taxon>Phasmatidae</taxon>
        <taxon>Eurycanthinae</taxon>
        <taxon>Dryococelus</taxon>
    </lineage>
</organism>
<evidence type="ECO:0000313" key="2">
    <source>
        <dbReference type="Proteomes" id="UP001159363"/>
    </source>
</evidence>